<organism evidence="2 3">
    <name type="scientific">Pocillopora meandrina</name>
    <dbReference type="NCBI Taxonomy" id="46732"/>
    <lineage>
        <taxon>Eukaryota</taxon>
        <taxon>Metazoa</taxon>
        <taxon>Cnidaria</taxon>
        <taxon>Anthozoa</taxon>
        <taxon>Hexacorallia</taxon>
        <taxon>Scleractinia</taxon>
        <taxon>Astrocoeniina</taxon>
        <taxon>Pocilloporidae</taxon>
        <taxon>Pocillopora</taxon>
    </lineage>
</organism>
<feature type="domain" description="HAT C-terminal dimerisation" evidence="1">
    <location>
        <begin position="390"/>
        <end position="449"/>
    </location>
</feature>
<name>A0AAU9X0U6_9CNID</name>
<dbReference type="GO" id="GO:0046983">
    <property type="term" value="F:protein dimerization activity"/>
    <property type="evidence" value="ECO:0007669"/>
    <property type="project" value="InterPro"/>
</dbReference>
<dbReference type="PANTHER" id="PTHR46289:SF14">
    <property type="entry name" value="DUF4371 DOMAIN-CONTAINING PROTEIN"/>
    <property type="match status" value="1"/>
</dbReference>
<dbReference type="InterPro" id="IPR008906">
    <property type="entry name" value="HATC_C_dom"/>
</dbReference>
<protein>
    <recommendedName>
        <fullName evidence="1">HAT C-terminal dimerisation domain-containing protein</fullName>
    </recommendedName>
</protein>
<sequence>MLLGNSDKNLKEHLLTGRRNATSTSKTVQEEVIDKYANQEILSVCLRFLDLNNDVSPKIKEVSFYYVKHDDDGASAMSSEACGVQGRIRRIAPMALYTHCNSHVLNLSVAAACRLTSRSVVLLPERLKKAIKGLCKTRWVERHECYETFSELYAYVCISLEAIVDHGSHPHVYSSLSFTWDRETKTKAQSLLANLKTFGFIFTFLITKNSLGTLKPIAAKLQKKDQDVFQAYSMIDDTIKAVARVRSNIEEECHEWFEDASILADKIGTTVSVPRITGRQEHRNNAPSVNPESHYRVNVAIPFIEHLLEEMSSRFSEDNRIGAEIFPLVPSAVVKHDSLRNFAEKLQFWQQDLPTPSSLLSELREWQYFWKQYTPTLQLPGNLIECVKYADEDMYPNIRILLIIGCTLPVSSAEAERSFSGLRRIKSYLRNRMSDERLSGLALVHLHHDLDIDVDEICTILLTKHKRRMFQGSILYE</sequence>
<evidence type="ECO:0000313" key="2">
    <source>
        <dbReference type="EMBL" id="CAH3133015.1"/>
    </source>
</evidence>
<gene>
    <name evidence="2" type="ORF">PMEA_00015331</name>
</gene>
<reference evidence="2 3" key="1">
    <citation type="submission" date="2022-05" db="EMBL/GenBank/DDBJ databases">
        <authorList>
            <consortium name="Genoscope - CEA"/>
            <person name="William W."/>
        </authorList>
    </citation>
    <scope>NUCLEOTIDE SEQUENCE [LARGE SCALE GENOMIC DNA]</scope>
</reference>
<dbReference type="AlphaFoldDB" id="A0AAU9X0U6"/>
<accession>A0AAU9X0U6</accession>
<dbReference type="InterPro" id="IPR012337">
    <property type="entry name" value="RNaseH-like_sf"/>
</dbReference>
<dbReference type="SUPFAM" id="SSF53098">
    <property type="entry name" value="Ribonuclease H-like"/>
    <property type="match status" value="1"/>
</dbReference>
<dbReference type="PANTHER" id="PTHR46289">
    <property type="entry name" value="52 KDA REPRESSOR OF THE INHIBITOR OF THE PROTEIN KINASE-LIKE PROTEIN-RELATED"/>
    <property type="match status" value="1"/>
</dbReference>
<proteinExistence type="predicted"/>
<dbReference type="InterPro" id="IPR052958">
    <property type="entry name" value="IFN-induced_PKR_regulator"/>
</dbReference>
<keyword evidence="3" id="KW-1185">Reference proteome</keyword>
<evidence type="ECO:0000313" key="3">
    <source>
        <dbReference type="Proteomes" id="UP001159428"/>
    </source>
</evidence>
<dbReference type="Proteomes" id="UP001159428">
    <property type="component" value="Unassembled WGS sequence"/>
</dbReference>
<dbReference type="EMBL" id="CALNXJ010000027">
    <property type="protein sequence ID" value="CAH3133015.1"/>
    <property type="molecule type" value="Genomic_DNA"/>
</dbReference>
<comment type="caution">
    <text evidence="2">The sequence shown here is derived from an EMBL/GenBank/DDBJ whole genome shotgun (WGS) entry which is preliminary data.</text>
</comment>
<evidence type="ECO:0000259" key="1">
    <source>
        <dbReference type="Pfam" id="PF05699"/>
    </source>
</evidence>
<dbReference type="Pfam" id="PF05699">
    <property type="entry name" value="Dimer_Tnp_hAT"/>
    <property type="match status" value="1"/>
</dbReference>